<dbReference type="GeneID" id="101852037"/>
<feature type="region of interest" description="Disordered" evidence="1">
    <location>
        <begin position="85"/>
        <end position="106"/>
    </location>
</feature>
<dbReference type="Proteomes" id="UP000694888">
    <property type="component" value="Unplaced"/>
</dbReference>
<name>A0ABM0JZJ6_APLCA</name>
<evidence type="ECO:0000256" key="1">
    <source>
        <dbReference type="SAM" id="MobiDB-lite"/>
    </source>
</evidence>
<reference evidence="3" key="1">
    <citation type="submission" date="2025-08" db="UniProtKB">
        <authorList>
            <consortium name="RefSeq"/>
        </authorList>
    </citation>
    <scope>IDENTIFICATION</scope>
</reference>
<keyword evidence="2" id="KW-1185">Reference proteome</keyword>
<dbReference type="RefSeq" id="XP_005105221.1">
    <property type="nucleotide sequence ID" value="XM_005105164.3"/>
</dbReference>
<feature type="compositionally biased region" description="Basic and acidic residues" evidence="1">
    <location>
        <begin position="85"/>
        <end position="98"/>
    </location>
</feature>
<organism evidence="2 3">
    <name type="scientific">Aplysia californica</name>
    <name type="common">California sea hare</name>
    <dbReference type="NCBI Taxonomy" id="6500"/>
    <lineage>
        <taxon>Eukaryota</taxon>
        <taxon>Metazoa</taxon>
        <taxon>Spiralia</taxon>
        <taxon>Lophotrochozoa</taxon>
        <taxon>Mollusca</taxon>
        <taxon>Gastropoda</taxon>
        <taxon>Heterobranchia</taxon>
        <taxon>Euthyneura</taxon>
        <taxon>Tectipleura</taxon>
        <taxon>Aplysiida</taxon>
        <taxon>Aplysioidea</taxon>
        <taxon>Aplysiidae</taxon>
        <taxon>Aplysia</taxon>
    </lineage>
</organism>
<proteinExistence type="predicted"/>
<gene>
    <name evidence="3" type="primary">LOC101852037</name>
</gene>
<sequence>MSDRYLSTSKGPAFCKYATSKGQRLFDRGYWNPMPVNSYLSGDGLSFCYRGPAYYVPSERAWMDYKDHRSLPPLTRRDAIHMDSEDKYRDFQRKRDSRPNPSGISMAGYPMNYTGVPYPQLVPFHTEAWTRRWDGPGNFVPPSDKWVHENPGSQYQAYKFYNEEDYDKFRHLNENPSYHLIEKKVR</sequence>
<evidence type="ECO:0000313" key="3">
    <source>
        <dbReference type="RefSeq" id="XP_005105221.1"/>
    </source>
</evidence>
<accession>A0ABM0JZJ6</accession>
<evidence type="ECO:0000313" key="2">
    <source>
        <dbReference type="Proteomes" id="UP000694888"/>
    </source>
</evidence>
<protein>
    <submittedName>
        <fullName evidence="3">Uncharacterized protein LOC101852037</fullName>
    </submittedName>
</protein>